<accession>A0AC59YMG7</accession>
<dbReference type="Proteomes" id="UP001162501">
    <property type="component" value="Chromosome 19"/>
</dbReference>
<name>A0AC59YMG7_RANTA</name>
<evidence type="ECO:0000313" key="2">
    <source>
        <dbReference type="Proteomes" id="UP001162501"/>
    </source>
</evidence>
<reference evidence="1" key="2">
    <citation type="submission" date="2025-03" db="EMBL/GenBank/DDBJ databases">
        <authorList>
            <consortium name="ELIXIR-Norway"/>
            <consortium name="Elixir Norway"/>
        </authorList>
    </citation>
    <scope>NUCLEOTIDE SEQUENCE</scope>
</reference>
<organism evidence="1 2">
    <name type="scientific">Rangifer tarandus platyrhynchus</name>
    <name type="common">Svalbard reindeer</name>
    <dbReference type="NCBI Taxonomy" id="3082113"/>
    <lineage>
        <taxon>Eukaryota</taxon>
        <taxon>Metazoa</taxon>
        <taxon>Chordata</taxon>
        <taxon>Craniata</taxon>
        <taxon>Vertebrata</taxon>
        <taxon>Euteleostomi</taxon>
        <taxon>Mammalia</taxon>
        <taxon>Eutheria</taxon>
        <taxon>Laurasiatheria</taxon>
        <taxon>Artiodactyla</taxon>
        <taxon>Ruminantia</taxon>
        <taxon>Pecora</taxon>
        <taxon>Cervidae</taxon>
        <taxon>Odocoileinae</taxon>
        <taxon>Rangifer</taxon>
    </lineage>
</organism>
<reference evidence="1" key="1">
    <citation type="submission" date="2023-05" db="EMBL/GenBank/DDBJ databases">
        <authorList>
            <consortium name="ELIXIR-Norway"/>
        </authorList>
    </citation>
    <scope>NUCLEOTIDE SEQUENCE</scope>
</reference>
<dbReference type="EMBL" id="OX596103">
    <property type="protein sequence ID" value="CAM9832513.1"/>
    <property type="molecule type" value="Genomic_DNA"/>
</dbReference>
<protein>
    <submittedName>
        <fullName evidence="1">Uncharacterized protein</fullName>
    </submittedName>
</protein>
<sequence>MCLFLFLFSLLWEVGHRGSCCDLCQSVLPMFSSQSFIASGLLIHFEFIFGYGVRKRSDFYLSPSHLPSNCAELKYPTDLEARRLFFLVSTPPPPPNPMEELSACTGVQKP</sequence>
<evidence type="ECO:0000313" key="1">
    <source>
        <dbReference type="EMBL" id="CAM9832513.1"/>
    </source>
</evidence>
<proteinExistence type="predicted"/>
<gene>
    <name evidence="1" type="ORF">MRATA1EN22A_LOCUS8079</name>
</gene>